<protein>
    <submittedName>
        <fullName evidence="1">Uncharacterized protein</fullName>
    </submittedName>
</protein>
<evidence type="ECO:0000313" key="1">
    <source>
        <dbReference type="EMBL" id="PCK32952.1"/>
    </source>
</evidence>
<evidence type="ECO:0000313" key="2">
    <source>
        <dbReference type="Proteomes" id="UP000228621"/>
    </source>
</evidence>
<keyword evidence="2" id="KW-1185">Reference proteome</keyword>
<dbReference type="AlphaFoldDB" id="A0A2A5JTZ8"/>
<proteinExistence type="predicted"/>
<dbReference type="EMBL" id="NKHF01000023">
    <property type="protein sequence ID" value="PCK32952.1"/>
    <property type="molecule type" value="Genomic_DNA"/>
</dbReference>
<comment type="caution">
    <text evidence="1">The sequence shown here is derived from an EMBL/GenBank/DDBJ whole genome shotgun (WGS) entry which is preliminary data.</text>
</comment>
<reference evidence="2" key="1">
    <citation type="journal article" date="2019" name="Genome Announc.">
        <title>Draft Genome Sequence of Pseudoalteromonas piscicida Strain 36Y ROTHPW, an Hypersaline Seawater Isolate from the South Coast of Sonora, Mexico.</title>
        <authorList>
            <person name="Sanchez-Diaz R."/>
            <person name="Molina-Garza Z.J."/>
            <person name="Cruz-Suarez L.E."/>
            <person name="Selvin J."/>
            <person name="Kiran G.S."/>
            <person name="Ibarra-Gamez J.C."/>
            <person name="Gomez-Gil B."/>
            <person name="Galaviz-Silva L."/>
        </authorList>
    </citation>
    <scope>NUCLEOTIDE SEQUENCE [LARGE SCALE GENOMIC DNA]</scope>
    <source>
        <strain evidence="2">36Y_RITHPW</strain>
    </source>
</reference>
<accession>A0A2A5JTZ8</accession>
<dbReference type="Proteomes" id="UP000228621">
    <property type="component" value="Unassembled WGS sequence"/>
</dbReference>
<gene>
    <name evidence="1" type="ORF">CEX98_05005</name>
</gene>
<sequence>MGPHQLPQINMFDKLISLFKKGDDSLNVLESEILDKVVEVLSSQYSNILKKRIKSINLVQRIDNNMEVNCFEMSNGKAILRTEHRLINDSGEAVLATFAINKDSMEPVSGKLWLVQGVFFSIEFDSPPNNLTEKPNYSISISLADCFKTKSGTEPN</sequence>
<name>A0A2A5JTZ8_PSEO7</name>
<dbReference type="OrthoDB" id="9153016at2"/>
<organism evidence="1 2">
    <name type="scientific">Pseudoalteromonas piscicida</name>
    <dbReference type="NCBI Taxonomy" id="43662"/>
    <lineage>
        <taxon>Bacteria</taxon>
        <taxon>Pseudomonadati</taxon>
        <taxon>Pseudomonadota</taxon>
        <taxon>Gammaproteobacteria</taxon>
        <taxon>Alteromonadales</taxon>
        <taxon>Pseudoalteromonadaceae</taxon>
        <taxon>Pseudoalteromonas</taxon>
    </lineage>
</organism>
<dbReference type="RefSeq" id="WP_099641021.1">
    <property type="nucleotide sequence ID" value="NZ_NKHF01000023.1"/>
</dbReference>